<dbReference type="EMBL" id="FKBS01000029">
    <property type="protein sequence ID" value="SAI57414.1"/>
    <property type="molecule type" value="Genomic_DNA"/>
</dbReference>
<reference evidence="1 2" key="1">
    <citation type="submission" date="2016-03" db="EMBL/GenBank/DDBJ databases">
        <authorList>
            <consortium name="Pathogen Informatics"/>
        </authorList>
    </citation>
    <scope>NUCLEOTIDE SEQUENCE [LARGE SCALE GENOMIC DNA]</scope>
    <source>
        <strain evidence="1 2">NCTC13364</strain>
    </source>
</reference>
<evidence type="ECO:0000313" key="2">
    <source>
        <dbReference type="Proteomes" id="UP000077037"/>
    </source>
</evidence>
<organism evidence="1 2">
    <name type="scientific">Bordetella ansorpii</name>
    <dbReference type="NCBI Taxonomy" id="288768"/>
    <lineage>
        <taxon>Bacteria</taxon>
        <taxon>Pseudomonadati</taxon>
        <taxon>Pseudomonadota</taxon>
        <taxon>Betaproteobacteria</taxon>
        <taxon>Burkholderiales</taxon>
        <taxon>Alcaligenaceae</taxon>
        <taxon>Bordetella</taxon>
    </lineage>
</organism>
<sequence>MQPGNVHIVARDDARQSLVFGLTWFALVGSHIAPMARARARQLRATHYVAGGLRAAAGGCARIGRQARRAPLYAAAQAYAHLHPDGAVACVVALPEGHHWLVAAQDGAVLARADRLYASADAAHLALHELCELRPELQVLDGADVLARLQQALDPASRLLAVDTRWGGLPWPVRAFAVGLTGVLAAPQLWHYVAAGRESERPTAAIDTDAIWREAVHAWRAGLRVHTPADLHRVVRSLYDLPLAVKGWRLQRAQCVPDAAAWRCAAHFERVLPQATHDDLAGAAPAGWQARFEALGLSTWHWQVPGAGMSLASLPVRQRAFISDLQRVALAFTDVQLGPLVPLAPPAPRDAGGLPLPPPDTPGVLPQLRSRTVSLSGPLRSFGVLAWDGVPTFWSSISLRLEPGRSAALAASVVVAQLQGTLYEQH</sequence>
<dbReference type="Proteomes" id="UP000077037">
    <property type="component" value="Unassembled WGS sequence"/>
</dbReference>
<dbReference type="OrthoDB" id="8675971at2"/>
<dbReference type="RefSeq" id="WP_066420329.1">
    <property type="nucleotide sequence ID" value="NZ_FKBS01000029.1"/>
</dbReference>
<proteinExistence type="predicted"/>
<dbReference type="AlphaFoldDB" id="A0A157RHM9"/>
<accession>A0A157RHM9</accession>
<protein>
    <submittedName>
        <fullName evidence="1">Type IV pilus assembly protein</fullName>
    </submittedName>
</protein>
<name>A0A157RHM9_9BORD</name>
<gene>
    <name evidence="1" type="ORF">SAMEA1982600_04920</name>
</gene>
<evidence type="ECO:0000313" key="1">
    <source>
        <dbReference type="EMBL" id="SAI57414.1"/>
    </source>
</evidence>